<dbReference type="AlphaFoldDB" id="A0A0F9LWP3"/>
<evidence type="ECO:0000256" key="2">
    <source>
        <dbReference type="ARBA" id="ARBA00022679"/>
    </source>
</evidence>
<sequence>MYEDNKELKDAWQLFRKEIVKVKYAYNFKWAGIQILKVPQDIIALQEIIWKVKPNLVIETGVAHGGSAIFFASILELLERCGEIENGEVIGIEIGLYPETRKTIFNHPLSKKITIIDGSSIDEEVIKRVKELAKGKRVLVNLDSNHTHDHVLKELKAYAPLVCIGSYIVVDDTGIDELPDYMFSNRAWGKGNNPGTAVMEFLKENNGFEIDNIDSKLIITGSPSGYLKRIR</sequence>
<protein>
    <recommendedName>
        <fullName evidence="4">Cephalosporin hydroxylase</fullName>
    </recommendedName>
</protein>
<dbReference type="SUPFAM" id="SSF53335">
    <property type="entry name" value="S-adenosyl-L-methionine-dependent methyltransferases"/>
    <property type="match status" value="1"/>
</dbReference>
<dbReference type="Gene3D" id="3.40.50.150">
    <property type="entry name" value="Vaccinia Virus protein VP39"/>
    <property type="match status" value="1"/>
</dbReference>
<dbReference type="Pfam" id="PF04989">
    <property type="entry name" value="RMNT_CmcI"/>
    <property type="match status" value="1"/>
</dbReference>
<evidence type="ECO:0000313" key="3">
    <source>
        <dbReference type="EMBL" id="KKM99584.1"/>
    </source>
</evidence>
<keyword evidence="1" id="KW-0489">Methyltransferase</keyword>
<evidence type="ECO:0000256" key="1">
    <source>
        <dbReference type="ARBA" id="ARBA00022603"/>
    </source>
</evidence>
<proteinExistence type="predicted"/>
<reference evidence="3" key="1">
    <citation type="journal article" date="2015" name="Nature">
        <title>Complex archaea that bridge the gap between prokaryotes and eukaryotes.</title>
        <authorList>
            <person name="Spang A."/>
            <person name="Saw J.H."/>
            <person name="Jorgensen S.L."/>
            <person name="Zaremba-Niedzwiedzka K."/>
            <person name="Martijn J."/>
            <person name="Lind A.E."/>
            <person name="van Eijk R."/>
            <person name="Schleper C."/>
            <person name="Guy L."/>
            <person name="Ettema T.J."/>
        </authorList>
    </citation>
    <scope>NUCLEOTIDE SEQUENCE</scope>
</reference>
<dbReference type="InterPro" id="IPR007072">
    <property type="entry name" value="RNMT_CmcI"/>
</dbReference>
<dbReference type="GO" id="GO:0005886">
    <property type="term" value="C:plasma membrane"/>
    <property type="evidence" value="ECO:0007669"/>
    <property type="project" value="TreeGrafter"/>
</dbReference>
<dbReference type="GO" id="GO:0071770">
    <property type="term" value="P:DIM/DIP cell wall layer assembly"/>
    <property type="evidence" value="ECO:0007669"/>
    <property type="project" value="TreeGrafter"/>
</dbReference>
<name>A0A0F9LWP3_9ZZZZ</name>
<evidence type="ECO:0008006" key="4">
    <source>
        <dbReference type="Google" id="ProtNLM"/>
    </source>
</evidence>
<gene>
    <name evidence="3" type="ORF">LCGC14_1146470</name>
</gene>
<dbReference type="PANTHER" id="PTHR40048">
    <property type="entry name" value="RHAMNOSYL O-METHYLTRANSFERASE"/>
    <property type="match status" value="1"/>
</dbReference>
<dbReference type="GO" id="GO:0008168">
    <property type="term" value="F:methyltransferase activity"/>
    <property type="evidence" value="ECO:0007669"/>
    <property type="project" value="UniProtKB-KW"/>
</dbReference>
<dbReference type="InterPro" id="IPR029063">
    <property type="entry name" value="SAM-dependent_MTases_sf"/>
</dbReference>
<dbReference type="GO" id="GO:0008610">
    <property type="term" value="P:lipid biosynthetic process"/>
    <property type="evidence" value="ECO:0007669"/>
    <property type="project" value="InterPro"/>
</dbReference>
<dbReference type="GO" id="GO:0032259">
    <property type="term" value="P:methylation"/>
    <property type="evidence" value="ECO:0007669"/>
    <property type="project" value="UniProtKB-KW"/>
</dbReference>
<dbReference type="EMBL" id="LAZR01005481">
    <property type="protein sequence ID" value="KKM99584.1"/>
    <property type="molecule type" value="Genomic_DNA"/>
</dbReference>
<comment type="caution">
    <text evidence="3">The sequence shown here is derived from an EMBL/GenBank/DDBJ whole genome shotgun (WGS) entry which is preliminary data.</text>
</comment>
<dbReference type="PANTHER" id="PTHR40048:SF1">
    <property type="entry name" value="RHAMNOSYL O-METHYLTRANSFERASE"/>
    <property type="match status" value="1"/>
</dbReference>
<keyword evidence="2" id="KW-0808">Transferase</keyword>
<organism evidence="3">
    <name type="scientific">marine sediment metagenome</name>
    <dbReference type="NCBI Taxonomy" id="412755"/>
    <lineage>
        <taxon>unclassified sequences</taxon>
        <taxon>metagenomes</taxon>
        <taxon>ecological metagenomes</taxon>
    </lineage>
</organism>
<accession>A0A0F9LWP3</accession>